<accession>A0A975IJ23</accession>
<dbReference type="KEGG" id="tun:J9260_10515"/>
<dbReference type="SUPFAM" id="SSF54523">
    <property type="entry name" value="Pili subunits"/>
    <property type="match status" value="1"/>
</dbReference>
<dbReference type="InterPro" id="IPR012902">
    <property type="entry name" value="N_methyl_site"/>
</dbReference>
<dbReference type="EMBL" id="CP072793">
    <property type="protein sequence ID" value="QTR55308.1"/>
    <property type="molecule type" value="Genomic_DNA"/>
</dbReference>
<evidence type="ECO:0000256" key="1">
    <source>
        <dbReference type="SAM" id="Phobius"/>
    </source>
</evidence>
<evidence type="ECO:0000313" key="2">
    <source>
        <dbReference type="EMBL" id="QTR55308.1"/>
    </source>
</evidence>
<proteinExistence type="predicted"/>
<dbReference type="Proteomes" id="UP000672009">
    <property type="component" value="Chromosome"/>
</dbReference>
<dbReference type="PROSITE" id="PS00409">
    <property type="entry name" value="PROKAR_NTER_METHYL"/>
    <property type="match status" value="1"/>
</dbReference>
<dbReference type="NCBIfam" id="TIGR02532">
    <property type="entry name" value="IV_pilin_GFxxxE"/>
    <property type="match status" value="1"/>
</dbReference>
<dbReference type="InterPro" id="IPR032092">
    <property type="entry name" value="PilW"/>
</dbReference>
<keyword evidence="3" id="KW-1185">Reference proteome</keyword>
<keyword evidence="1" id="KW-0472">Membrane</keyword>
<name>A0A975IJ23_9GAMM</name>
<keyword evidence="1" id="KW-1133">Transmembrane helix</keyword>
<dbReference type="RefSeq" id="WP_210220771.1">
    <property type="nucleotide sequence ID" value="NZ_CP072793.1"/>
</dbReference>
<dbReference type="GO" id="GO:0043683">
    <property type="term" value="P:type IV pilus assembly"/>
    <property type="evidence" value="ECO:0007669"/>
    <property type="project" value="InterPro"/>
</dbReference>
<dbReference type="Pfam" id="PF07963">
    <property type="entry name" value="N_methyl"/>
    <property type="match status" value="1"/>
</dbReference>
<reference evidence="2" key="1">
    <citation type="submission" date="2021-04" db="EMBL/GenBank/DDBJ databases">
        <title>Genomics, taxonomy and metabolism of representatives of sulfur bacteria of the genus Thiothrix: Thiothrix fructosivorans QT, Thiothrix unzii A1T and three new species, Thiothrix subterranea sp. nov., Thiothrix litoralis sp. nov. and 'Candidatus Thiothrix anitrata' sp. nov.</title>
        <authorList>
            <person name="Ravin N.V."/>
            <person name="Smolyakov D."/>
            <person name="Rudenko T.S."/>
            <person name="Mardanov A.V."/>
            <person name="Beletsky A.V."/>
            <person name="Markov N.D."/>
            <person name="Fomenkov A.I."/>
            <person name="Roberts R.J."/>
            <person name="Karnachuk O.V."/>
            <person name="Novikov A."/>
            <person name="Grabovich M.Y."/>
        </authorList>
    </citation>
    <scope>NUCLEOTIDE SEQUENCE</scope>
    <source>
        <strain evidence="2">A1</strain>
    </source>
</reference>
<dbReference type="AlphaFoldDB" id="A0A975IJ23"/>
<organism evidence="2 3">
    <name type="scientific">Thiothrix unzii</name>
    <dbReference type="NCBI Taxonomy" id="111769"/>
    <lineage>
        <taxon>Bacteria</taxon>
        <taxon>Pseudomonadati</taxon>
        <taxon>Pseudomonadota</taxon>
        <taxon>Gammaproteobacteria</taxon>
        <taxon>Thiotrichales</taxon>
        <taxon>Thiotrichaceae</taxon>
        <taxon>Thiothrix</taxon>
    </lineage>
</organism>
<evidence type="ECO:0000313" key="3">
    <source>
        <dbReference type="Proteomes" id="UP000672009"/>
    </source>
</evidence>
<sequence length="288" mass="31297">MSNHKYQHGVTLIEMMIAMVVSLVLVAGVGTVYFSSKRNYQTRDELSQMNESARSALETLRKHLEHAGYATPSKLPLGAYFFVNGDPNPVSQECGGGKNNLQDATDFTGRGTRDAFNANGDAISVRFLGDNNLFTDAAGASLPDECRVGKAANMNASLIYNAFHVDNDGTTRDSNNVFVPILYAVGSNWDNRQPIVNGVENIQFQYGIDGDGNGTADRFANATNVGAANWEQVVSIKVALLVRSLGNVLEANSVRTYNLLDATVTTPADRYQRAVYTTTIQLRNVVDN</sequence>
<feature type="transmembrane region" description="Helical" evidence="1">
    <location>
        <begin position="12"/>
        <end position="34"/>
    </location>
</feature>
<dbReference type="Pfam" id="PF16074">
    <property type="entry name" value="PilW"/>
    <property type="match status" value="1"/>
</dbReference>
<gene>
    <name evidence="2" type="ORF">J9260_10515</name>
</gene>
<keyword evidence="1" id="KW-0812">Transmembrane</keyword>
<dbReference type="InterPro" id="IPR045584">
    <property type="entry name" value="Pilin-like"/>
</dbReference>
<protein>
    <submittedName>
        <fullName evidence="2">PilW family protein</fullName>
    </submittedName>
</protein>